<dbReference type="GO" id="GO:0005886">
    <property type="term" value="C:plasma membrane"/>
    <property type="evidence" value="ECO:0007669"/>
    <property type="project" value="UniProtKB-SubCell"/>
</dbReference>
<dbReference type="InterPro" id="IPR036259">
    <property type="entry name" value="MFS_trans_sf"/>
</dbReference>
<dbReference type="SUPFAM" id="SSF103473">
    <property type="entry name" value="MFS general substrate transporter"/>
    <property type="match status" value="1"/>
</dbReference>
<keyword evidence="4 9" id="KW-0812">Transmembrane</keyword>
<keyword evidence="7" id="KW-0046">Antibiotic resistance</keyword>
<evidence type="ECO:0000256" key="7">
    <source>
        <dbReference type="ARBA" id="ARBA00023251"/>
    </source>
</evidence>
<feature type="non-terminal residue" evidence="10">
    <location>
        <position position="1"/>
    </location>
</feature>
<evidence type="ECO:0000256" key="6">
    <source>
        <dbReference type="ARBA" id="ARBA00023136"/>
    </source>
</evidence>
<keyword evidence="5 9" id="KW-1133">Transmembrane helix</keyword>
<dbReference type="PANTHER" id="PTHR42718:SF46">
    <property type="entry name" value="BLR6921 PROTEIN"/>
    <property type="match status" value="1"/>
</dbReference>
<keyword evidence="6 9" id="KW-0472">Membrane</keyword>
<protein>
    <submittedName>
        <fullName evidence="10">MFS transporter</fullName>
    </submittedName>
</protein>
<evidence type="ECO:0000313" key="10">
    <source>
        <dbReference type="EMBL" id="NEE17977.1"/>
    </source>
</evidence>
<evidence type="ECO:0000256" key="3">
    <source>
        <dbReference type="ARBA" id="ARBA00022475"/>
    </source>
</evidence>
<dbReference type="AlphaFoldDB" id="A0A6G3XJW6"/>
<accession>A0A6G3XJW6</accession>
<evidence type="ECO:0000256" key="2">
    <source>
        <dbReference type="ARBA" id="ARBA00022448"/>
    </source>
</evidence>
<feature type="transmembrane region" description="Helical" evidence="9">
    <location>
        <begin position="73"/>
        <end position="93"/>
    </location>
</feature>
<feature type="transmembrane region" description="Helical" evidence="9">
    <location>
        <begin position="114"/>
        <end position="132"/>
    </location>
</feature>
<evidence type="ECO:0000256" key="5">
    <source>
        <dbReference type="ARBA" id="ARBA00022989"/>
    </source>
</evidence>
<feature type="transmembrane region" description="Helical" evidence="9">
    <location>
        <begin position="42"/>
        <end position="61"/>
    </location>
</feature>
<evidence type="ECO:0000256" key="9">
    <source>
        <dbReference type="SAM" id="Phobius"/>
    </source>
</evidence>
<evidence type="ECO:0000256" key="8">
    <source>
        <dbReference type="SAM" id="MobiDB-lite"/>
    </source>
</evidence>
<comment type="caution">
    <text evidence="10">The sequence shown here is derived from an EMBL/GenBank/DDBJ whole genome shotgun (WGS) entry which is preliminary data.</text>
</comment>
<keyword evidence="2" id="KW-0813">Transport</keyword>
<organism evidence="10">
    <name type="scientific">Streptomyces sp. SID7499</name>
    <dbReference type="NCBI Taxonomy" id="2706086"/>
    <lineage>
        <taxon>Bacteria</taxon>
        <taxon>Bacillati</taxon>
        <taxon>Actinomycetota</taxon>
        <taxon>Actinomycetes</taxon>
        <taxon>Kitasatosporales</taxon>
        <taxon>Streptomycetaceae</taxon>
        <taxon>Streptomyces</taxon>
    </lineage>
</organism>
<reference evidence="10" key="1">
    <citation type="submission" date="2020-01" db="EMBL/GenBank/DDBJ databases">
        <title>Insect and environment-associated Actinomycetes.</title>
        <authorList>
            <person name="Currrie C."/>
            <person name="Chevrette M."/>
            <person name="Carlson C."/>
            <person name="Stubbendieck R."/>
            <person name="Wendt-Pienkowski E."/>
        </authorList>
    </citation>
    <scope>NUCLEOTIDE SEQUENCE</scope>
    <source>
        <strain evidence="10">SID7499</strain>
    </source>
</reference>
<comment type="subcellular location">
    <subcellularLocation>
        <location evidence="1">Cell membrane</location>
        <topology evidence="1">Multi-pass membrane protein</topology>
    </subcellularLocation>
</comment>
<evidence type="ECO:0000256" key="1">
    <source>
        <dbReference type="ARBA" id="ARBA00004651"/>
    </source>
</evidence>
<proteinExistence type="predicted"/>
<feature type="transmembrane region" description="Helical" evidence="9">
    <location>
        <begin position="138"/>
        <end position="156"/>
    </location>
</feature>
<dbReference type="GO" id="GO:0022857">
    <property type="term" value="F:transmembrane transporter activity"/>
    <property type="evidence" value="ECO:0007669"/>
    <property type="project" value="InterPro"/>
</dbReference>
<evidence type="ECO:0000256" key="4">
    <source>
        <dbReference type="ARBA" id="ARBA00022692"/>
    </source>
</evidence>
<dbReference type="EMBL" id="JAAGMN010007025">
    <property type="protein sequence ID" value="NEE17977.1"/>
    <property type="molecule type" value="Genomic_DNA"/>
</dbReference>
<dbReference type="Pfam" id="PF07690">
    <property type="entry name" value="MFS_1"/>
    <property type="match status" value="1"/>
</dbReference>
<dbReference type="Gene3D" id="1.20.1250.20">
    <property type="entry name" value="MFS general substrate transporter like domains"/>
    <property type="match status" value="1"/>
</dbReference>
<keyword evidence="3" id="KW-1003">Cell membrane</keyword>
<name>A0A6G3XJW6_9ACTN</name>
<feature type="region of interest" description="Disordered" evidence="8">
    <location>
        <begin position="165"/>
        <end position="185"/>
    </location>
</feature>
<sequence length="185" mass="17903">LQDRLGMGPLGAGLTMLPLAVSLIVFSMLVPRLLGRWGARACVLAGMGFTAAAMAAIALVSTSSAGGAALVPAMLLIAAGMGFGLVGLQYVAVTGVTEDDAGIASGVQRAADQMGGAAGVAVCVGVGFAPTLHGFDPYLVATLLAGAGLVTGAIVARRMPAAVPAPTPTPASAPAPATDPPEQAG</sequence>
<feature type="transmembrane region" description="Helical" evidence="9">
    <location>
        <begin position="12"/>
        <end position="30"/>
    </location>
</feature>
<dbReference type="PANTHER" id="PTHR42718">
    <property type="entry name" value="MAJOR FACILITATOR SUPERFAMILY MULTIDRUG TRANSPORTER MFSC"/>
    <property type="match status" value="1"/>
</dbReference>
<feature type="compositionally biased region" description="Pro residues" evidence="8">
    <location>
        <begin position="165"/>
        <end position="179"/>
    </location>
</feature>
<dbReference type="GO" id="GO:0046677">
    <property type="term" value="P:response to antibiotic"/>
    <property type="evidence" value="ECO:0007669"/>
    <property type="project" value="UniProtKB-KW"/>
</dbReference>
<gene>
    <name evidence="10" type="ORF">G3M58_67385</name>
</gene>
<dbReference type="InterPro" id="IPR011701">
    <property type="entry name" value="MFS"/>
</dbReference>